<dbReference type="Pfam" id="PF00534">
    <property type="entry name" value="Glycos_transf_1"/>
    <property type="match status" value="1"/>
</dbReference>
<sequence>MYLHQYFRIPELGGAIRSYEFSRRFVKNGHSVDMISGPTNVFDHYNKKNVNIDGIDVHFVGAGYSSKMSYKKRIVSFMIYAILATIKGMRLEKPDIIYATSTPLTVCIPALILSKFYNVPFVFEVRDLWPEAPIQMGAIKNKFLIKILRKLERKTYNDASHIIALSPGMAEGVYKQDVEKDKVTVIPNSSDIEYFNNVDANKEALKQKYGIKSDNIFIYAGAINIANGVDIILNAAHNLKKQNKDLHFILAGEGKMLKELEELNEKYNLDNVTFTGRISKSEVAKLYSISNAAFVIFEDIPILNTNSPNKFFDSLAAAKPVITNMDGWIKNLVEENNAGLYFANGNIEKLENCILKLCDDNLSKCMGENSFNLAQICFNRDKLASEAEKVLKEVLERNNY</sequence>
<dbReference type="OrthoDB" id="9811902at2"/>
<dbReference type="AlphaFoldDB" id="A0A226BW04"/>
<keyword evidence="1 4" id="KW-0808">Transferase</keyword>
<organism evidence="4 5">
    <name type="scientific">Natranaerobius trueperi</name>
    <dbReference type="NCBI Taxonomy" id="759412"/>
    <lineage>
        <taxon>Bacteria</taxon>
        <taxon>Bacillati</taxon>
        <taxon>Bacillota</taxon>
        <taxon>Clostridia</taxon>
        <taxon>Natranaerobiales</taxon>
        <taxon>Natranaerobiaceae</taxon>
        <taxon>Natranaerobius</taxon>
    </lineage>
</organism>
<dbReference type="InterPro" id="IPR028098">
    <property type="entry name" value="Glyco_trans_4-like_N"/>
</dbReference>
<feature type="domain" description="Glycosyl transferase family 1" evidence="2">
    <location>
        <begin position="202"/>
        <end position="369"/>
    </location>
</feature>
<protein>
    <submittedName>
        <fullName evidence="4">Glycosyltransferase WbuB</fullName>
    </submittedName>
</protein>
<dbReference type="PANTHER" id="PTHR46401:SF2">
    <property type="entry name" value="GLYCOSYLTRANSFERASE WBBK-RELATED"/>
    <property type="match status" value="1"/>
</dbReference>
<comment type="caution">
    <text evidence="4">The sequence shown here is derived from an EMBL/GenBank/DDBJ whole genome shotgun (WGS) entry which is preliminary data.</text>
</comment>
<reference evidence="4 5" key="1">
    <citation type="submission" date="2017-06" db="EMBL/GenBank/DDBJ databases">
        <title>Draft Genome Sequence of Natranaerobius trueperi halophilic, alkalithermophilic bacteria from soda lakes.</title>
        <authorList>
            <person name="Zhao B."/>
        </authorList>
    </citation>
    <scope>NUCLEOTIDE SEQUENCE [LARGE SCALE GENOMIC DNA]</scope>
    <source>
        <strain evidence="4 5">DSM 18760</strain>
    </source>
</reference>
<dbReference type="GO" id="GO:0009103">
    <property type="term" value="P:lipopolysaccharide biosynthetic process"/>
    <property type="evidence" value="ECO:0007669"/>
    <property type="project" value="TreeGrafter"/>
</dbReference>
<dbReference type="EMBL" id="NIQC01000023">
    <property type="protein sequence ID" value="OWZ83228.1"/>
    <property type="molecule type" value="Genomic_DNA"/>
</dbReference>
<evidence type="ECO:0000313" key="4">
    <source>
        <dbReference type="EMBL" id="OWZ83228.1"/>
    </source>
</evidence>
<dbReference type="GO" id="GO:0016757">
    <property type="term" value="F:glycosyltransferase activity"/>
    <property type="evidence" value="ECO:0007669"/>
    <property type="project" value="InterPro"/>
</dbReference>
<dbReference type="PANTHER" id="PTHR46401">
    <property type="entry name" value="GLYCOSYLTRANSFERASE WBBK-RELATED"/>
    <property type="match status" value="1"/>
</dbReference>
<evidence type="ECO:0000259" key="3">
    <source>
        <dbReference type="Pfam" id="PF13579"/>
    </source>
</evidence>
<evidence type="ECO:0000259" key="2">
    <source>
        <dbReference type="Pfam" id="PF00534"/>
    </source>
</evidence>
<dbReference type="RefSeq" id="WP_089024054.1">
    <property type="nucleotide sequence ID" value="NZ_NIQC01000023.1"/>
</dbReference>
<name>A0A226BW04_9FIRM</name>
<dbReference type="Pfam" id="PF13579">
    <property type="entry name" value="Glyco_trans_4_4"/>
    <property type="match status" value="1"/>
</dbReference>
<accession>A0A226BW04</accession>
<dbReference type="Gene3D" id="3.40.50.2000">
    <property type="entry name" value="Glycogen Phosphorylase B"/>
    <property type="match status" value="2"/>
</dbReference>
<feature type="domain" description="Glycosyltransferase subfamily 4-like N-terminal" evidence="3">
    <location>
        <begin position="13"/>
        <end position="188"/>
    </location>
</feature>
<gene>
    <name evidence="4" type="ORF">CDO51_09615</name>
</gene>
<dbReference type="CDD" id="cd03794">
    <property type="entry name" value="GT4_WbuB-like"/>
    <property type="match status" value="1"/>
</dbReference>
<dbReference type="InterPro" id="IPR001296">
    <property type="entry name" value="Glyco_trans_1"/>
</dbReference>
<evidence type="ECO:0000313" key="5">
    <source>
        <dbReference type="Proteomes" id="UP000214588"/>
    </source>
</evidence>
<keyword evidence="5" id="KW-1185">Reference proteome</keyword>
<dbReference type="Proteomes" id="UP000214588">
    <property type="component" value="Unassembled WGS sequence"/>
</dbReference>
<proteinExistence type="predicted"/>
<evidence type="ECO:0000256" key="1">
    <source>
        <dbReference type="ARBA" id="ARBA00022679"/>
    </source>
</evidence>
<dbReference type="SUPFAM" id="SSF53756">
    <property type="entry name" value="UDP-Glycosyltransferase/glycogen phosphorylase"/>
    <property type="match status" value="1"/>
</dbReference>